<sequence length="107" mass="11986">MIIRKKATKAEIGKLAKHFKGYIKVVVDIERKILAGGGDRHADDEGALLEDGSKQADLWGGGLDLQTKEIDYNSVINLRPNQDNPSRDIMSKEIRVKFDNIVKKLLL</sequence>
<dbReference type="InterPro" id="IPR043731">
    <property type="entry name" value="DUF5674"/>
</dbReference>
<reference evidence="1 2" key="1">
    <citation type="journal article" date="2016" name="Nat. Commun.">
        <title>Thousands of microbial genomes shed light on interconnected biogeochemical processes in an aquifer system.</title>
        <authorList>
            <person name="Anantharaman K."/>
            <person name="Brown C.T."/>
            <person name="Hug L.A."/>
            <person name="Sharon I."/>
            <person name="Castelle C.J."/>
            <person name="Probst A.J."/>
            <person name="Thomas B.C."/>
            <person name="Singh A."/>
            <person name="Wilkins M.J."/>
            <person name="Karaoz U."/>
            <person name="Brodie E.L."/>
            <person name="Williams K.H."/>
            <person name="Hubbard S.S."/>
            <person name="Banfield J.F."/>
        </authorList>
    </citation>
    <scope>NUCLEOTIDE SEQUENCE [LARGE SCALE GENOMIC DNA]</scope>
</reference>
<proteinExistence type="predicted"/>
<organism evidence="1 2">
    <name type="scientific">Candidatus Roizmanbacteria bacterium RIFCSPHIGHO2_01_FULL_39_24</name>
    <dbReference type="NCBI Taxonomy" id="1802032"/>
    <lineage>
        <taxon>Bacteria</taxon>
        <taxon>Candidatus Roizmaniibacteriota</taxon>
    </lineage>
</organism>
<dbReference type="Pfam" id="PF18924">
    <property type="entry name" value="DUF5674"/>
    <property type="match status" value="1"/>
</dbReference>
<gene>
    <name evidence="1" type="ORF">A2799_03260</name>
</gene>
<comment type="caution">
    <text evidence="1">The sequence shown here is derived from an EMBL/GenBank/DDBJ whole genome shotgun (WGS) entry which is preliminary data.</text>
</comment>
<dbReference type="EMBL" id="MFZH01000046">
    <property type="protein sequence ID" value="OGK17445.1"/>
    <property type="molecule type" value="Genomic_DNA"/>
</dbReference>
<evidence type="ECO:0000313" key="1">
    <source>
        <dbReference type="EMBL" id="OGK17445.1"/>
    </source>
</evidence>
<evidence type="ECO:0000313" key="2">
    <source>
        <dbReference type="Proteomes" id="UP000176850"/>
    </source>
</evidence>
<dbReference type="AlphaFoldDB" id="A0A1F7GF25"/>
<accession>A0A1F7GF25</accession>
<name>A0A1F7GF25_9BACT</name>
<protein>
    <submittedName>
        <fullName evidence="1">Uncharacterized protein</fullName>
    </submittedName>
</protein>
<dbReference type="Proteomes" id="UP000176850">
    <property type="component" value="Unassembled WGS sequence"/>
</dbReference>